<dbReference type="OrthoDB" id="6278496at2"/>
<keyword evidence="5" id="KW-0378">Hydrolase</keyword>
<keyword evidence="6" id="KW-0862">Zinc</keyword>
<evidence type="ECO:0000256" key="6">
    <source>
        <dbReference type="ARBA" id="ARBA00022833"/>
    </source>
</evidence>
<evidence type="ECO:0000256" key="9">
    <source>
        <dbReference type="SAM" id="SignalP"/>
    </source>
</evidence>
<keyword evidence="8" id="KW-1015">Disulfide bond</keyword>
<name>A0A096AZU9_9BACT</name>
<comment type="caution">
    <text evidence="11">The sequence shown here is derived from an EMBL/GenBank/DDBJ whole genome shotgun (WGS) entry which is preliminary data.</text>
</comment>
<reference evidence="11 12" key="1">
    <citation type="submission" date="2014-07" db="EMBL/GenBank/DDBJ databases">
        <authorList>
            <person name="McCorrison J."/>
            <person name="Sanka R."/>
            <person name="Torralba M."/>
            <person name="Gillis M."/>
            <person name="Haft D.H."/>
            <person name="Methe B."/>
            <person name="Sutton G."/>
            <person name="Nelson K.E."/>
        </authorList>
    </citation>
    <scope>NUCLEOTIDE SEQUENCE [LARGE SCALE GENOMIC DNA]</scope>
    <source>
        <strain evidence="11 12">DNF00058</strain>
    </source>
</reference>
<dbReference type="InterPro" id="IPR024079">
    <property type="entry name" value="MetalloPept_cat_dom_sf"/>
</dbReference>
<keyword evidence="12" id="KW-1185">Reference proteome</keyword>
<dbReference type="PANTHER" id="PTHR47466:SF1">
    <property type="entry name" value="METALLOPROTEASE MEP1 (AFU_ORTHOLOGUE AFUA_1G07730)-RELATED"/>
    <property type="match status" value="1"/>
</dbReference>
<keyword evidence="2" id="KW-0645">Protease</keyword>
<dbReference type="EMBL" id="JRNU01000010">
    <property type="protein sequence ID" value="KGF52593.1"/>
    <property type="molecule type" value="Genomic_DNA"/>
</dbReference>
<dbReference type="InterPro" id="IPR023852">
    <property type="entry name" value="Metalloproteinase_lipop_BF0631"/>
</dbReference>
<feature type="domain" description="Peptidase M43 pregnancy-associated plasma-A" evidence="10">
    <location>
        <begin position="144"/>
        <end position="325"/>
    </location>
</feature>
<feature type="chain" id="PRO_5001924304" description="Peptidase M43 pregnancy-associated plasma-A domain-containing protein" evidence="9">
    <location>
        <begin position="22"/>
        <end position="357"/>
    </location>
</feature>
<keyword evidence="3" id="KW-0479">Metal-binding</keyword>
<feature type="signal peptide" evidence="9">
    <location>
        <begin position="1"/>
        <end position="21"/>
    </location>
</feature>
<evidence type="ECO:0000256" key="1">
    <source>
        <dbReference type="ARBA" id="ARBA00008721"/>
    </source>
</evidence>
<dbReference type="GO" id="GO:0008237">
    <property type="term" value="F:metallopeptidase activity"/>
    <property type="evidence" value="ECO:0007669"/>
    <property type="project" value="UniProtKB-KW"/>
</dbReference>
<evidence type="ECO:0000259" key="10">
    <source>
        <dbReference type="Pfam" id="PF05572"/>
    </source>
</evidence>
<evidence type="ECO:0000313" key="11">
    <source>
        <dbReference type="EMBL" id="KGF52593.1"/>
    </source>
</evidence>
<dbReference type="SUPFAM" id="SSF55486">
    <property type="entry name" value="Metalloproteases ('zincins'), catalytic domain"/>
    <property type="match status" value="2"/>
</dbReference>
<proteinExistence type="inferred from homology"/>
<keyword evidence="4 9" id="KW-0732">Signal</keyword>
<protein>
    <recommendedName>
        <fullName evidence="10">Peptidase M43 pregnancy-associated plasma-A domain-containing protein</fullName>
    </recommendedName>
</protein>
<evidence type="ECO:0000256" key="7">
    <source>
        <dbReference type="ARBA" id="ARBA00023049"/>
    </source>
</evidence>
<comment type="similarity">
    <text evidence="1">Belongs to the peptidase M43B family.</text>
</comment>
<evidence type="ECO:0000256" key="4">
    <source>
        <dbReference type="ARBA" id="ARBA00022729"/>
    </source>
</evidence>
<dbReference type="Pfam" id="PF05572">
    <property type="entry name" value="Peptidase_M43"/>
    <property type="match status" value="1"/>
</dbReference>
<evidence type="ECO:0000256" key="8">
    <source>
        <dbReference type="ARBA" id="ARBA00023157"/>
    </source>
</evidence>
<dbReference type="AlphaFoldDB" id="A0A096AZU9"/>
<dbReference type="NCBIfam" id="TIGR03952">
    <property type="entry name" value="metzin_BF0631"/>
    <property type="match status" value="1"/>
</dbReference>
<dbReference type="GO" id="GO:0046872">
    <property type="term" value="F:metal ion binding"/>
    <property type="evidence" value="ECO:0007669"/>
    <property type="project" value="UniProtKB-KW"/>
</dbReference>
<dbReference type="Proteomes" id="UP000029614">
    <property type="component" value="Unassembled WGS sequence"/>
</dbReference>
<dbReference type="GO" id="GO:0006508">
    <property type="term" value="P:proteolysis"/>
    <property type="evidence" value="ECO:0007669"/>
    <property type="project" value="UniProtKB-KW"/>
</dbReference>
<dbReference type="Gene3D" id="3.40.390.10">
    <property type="entry name" value="Collagenase (Catalytic Domain)"/>
    <property type="match status" value="1"/>
</dbReference>
<evidence type="ECO:0000313" key="12">
    <source>
        <dbReference type="Proteomes" id="UP000029614"/>
    </source>
</evidence>
<evidence type="ECO:0000256" key="2">
    <source>
        <dbReference type="ARBA" id="ARBA00022670"/>
    </source>
</evidence>
<dbReference type="PANTHER" id="PTHR47466">
    <property type="match status" value="1"/>
</dbReference>
<evidence type="ECO:0000256" key="5">
    <source>
        <dbReference type="ARBA" id="ARBA00022801"/>
    </source>
</evidence>
<keyword evidence="7" id="KW-0482">Metalloprotease</keyword>
<dbReference type="RefSeq" id="WP_036854597.1">
    <property type="nucleotide sequence ID" value="NZ_JRNU01000010.1"/>
</dbReference>
<evidence type="ECO:0000256" key="3">
    <source>
        <dbReference type="ARBA" id="ARBA00022723"/>
    </source>
</evidence>
<organism evidence="11 12">
    <name type="scientific">Prevotella amnii DNF00058</name>
    <dbReference type="NCBI Taxonomy" id="1401066"/>
    <lineage>
        <taxon>Bacteria</taxon>
        <taxon>Pseudomonadati</taxon>
        <taxon>Bacteroidota</taxon>
        <taxon>Bacteroidia</taxon>
        <taxon>Bacteroidales</taxon>
        <taxon>Prevotellaceae</taxon>
        <taxon>Prevotella</taxon>
    </lineage>
</organism>
<accession>A0A096AZU9</accession>
<dbReference type="PROSITE" id="PS51257">
    <property type="entry name" value="PROKAR_LIPOPROTEIN"/>
    <property type="match status" value="1"/>
</dbReference>
<gene>
    <name evidence="11" type="ORF">HMPREF9302_03215</name>
</gene>
<sequence length="357" mass="41415">MNFTKLSFLFCLIITTLCACSDPEIVKPTTTKPPTPVETHLTEQDLKQATYKFKIIFHFLQNKRSTLSRVHSNDMQEIVDVINRFYNGYNSQTNANVKFELADKSPKGKTMSEKGITRNNITEDSISYLSLIAEEAGHKFHDIGWDRTKYINIYVYTTKEKDIGGVSTVPKMPKEVAKKGDLISTGNDYKSYNVSITLQESLLGYWLKYNNRLSSDFNPANVLAHELGHYLGLYHCFRSPNDKNDYCDDTKEYDREEYMRTFYRLVPKIEAARTIKEYREVTDTLFLRRAISDGSIFRSDNIMDYFYTSGNKFTPDQIKRIRRFLYYSTTVPGPKVYLPKKGSRATTTKRSKPYIII</sequence>
<dbReference type="InterPro" id="IPR008754">
    <property type="entry name" value="Peptidase_M43"/>
</dbReference>